<gene>
    <name evidence="2" type="ORF">GCM10023226_23390</name>
</gene>
<evidence type="ECO:0008006" key="4">
    <source>
        <dbReference type="Google" id="ProtNLM"/>
    </source>
</evidence>
<evidence type="ECO:0000313" key="3">
    <source>
        <dbReference type="Proteomes" id="UP001500621"/>
    </source>
</evidence>
<dbReference type="CDD" id="cd16936">
    <property type="entry name" value="HATPase_RsbW-like"/>
    <property type="match status" value="1"/>
</dbReference>
<comment type="caution">
    <text evidence="2">The sequence shown here is derived from an EMBL/GenBank/DDBJ whole genome shotgun (WGS) entry which is preliminary data.</text>
</comment>
<sequence length="334" mass="36203">MTLNRPALALGNGPRGVHDARRWIAGGLREMGREDLVEAAEIGTSELVTNALLHGEAPISVTLGGTPEHPRVEVRDASRERPVLPTEPDPAAGHDSAGLDGLEGLDGLDDVLLTFGRGLGIVARAAQAWGADIDEDGKVVWFTPAAEIGEEEAVGTITGESGPSPASGDEQPTELVVEQVPVAAYLSFQRHYRELRREVRLLALAHEQEYPLAKTLSDLFGSLERVLRDDLGADQAERARAQGRPTTDLRVRLRKDDERRLERLSELLDLADAFCREERLLSVARTPEQESFQRWFLAEVLRQAAGEGAVAWETIASRPAAGPQGLPSARSSVS</sequence>
<dbReference type="Gene3D" id="3.30.565.10">
    <property type="entry name" value="Histidine kinase-like ATPase, C-terminal domain"/>
    <property type="match status" value="1"/>
</dbReference>
<dbReference type="Proteomes" id="UP001500621">
    <property type="component" value="Unassembled WGS sequence"/>
</dbReference>
<reference evidence="3" key="1">
    <citation type="journal article" date="2019" name="Int. J. Syst. Evol. Microbiol.">
        <title>The Global Catalogue of Microorganisms (GCM) 10K type strain sequencing project: providing services to taxonomists for standard genome sequencing and annotation.</title>
        <authorList>
            <consortium name="The Broad Institute Genomics Platform"/>
            <consortium name="The Broad Institute Genome Sequencing Center for Infectious Disease"/>
            <person name="Wu L."/>
            <person name="Ma J."/>
        </authorList>
    </citation>
    <scope>NUCLEOTIDE SEQUENCE [LARGE SCALE GENOMIC DNA]</scope>
    <source>
        <strain evidence="3">JCM 18127</strain>
    </source>
</reference>
<dbReference type="RefSeq" id="WP_345265952.1">
    <property type="nucleotide sequence ID" value="NZ_BAABIM010000002.1"/>
</dbReference>
<feature type="compositionally biased region" description="Basic and acidic residues" evidence="1">
    <location>
        <begin position="68"/>
        <end position="82"/>
    </location>
</feature>
<evidence type="ECO:0000313" key="2">
    <source>
        <dbReference type="EMBL" id="GAA4685213.1"/>
    </source>
</evidence>
<keyword evidence="3" id="KW-1185">Reference proteome</keyword>
<name>A0ABP8WD77_9ACTN</name>
<dbReference type="EMBL" id="BAABIM010000002">
    <property type="protein sequence ID" value="GAA4685213.1"/>
    <property type="molecule type" value="Genomic_DNA"/>
</dbReference>
<dbReference type="InterPro" id="IPR050267">
    <property type="entry name" value="Anti-sigma-factor_SerPK"/>
</dbReference>
<feature type="region of interest" description="Disordered" evidence="1">
    <location>
        <begin position="59"/>
        <end position="98"/>
    </location>
</feature>
<accession>A0ABP8WD77</accession>
<organism evidence="2 3">
    <name type="scientific">Nocardioides nanhaiensis</name>
    <dbReference type="NCBI Taxonomy" id="1476871"/>
    <lineage>
        <taxon>Bacteria</taxon>
        <taxon>Bacillati</taxon>
        <taxon>Actinomycetota</taxon>
        <taxon>Actinomycetes</taxon>
        <taxon>Propionibacteriales</taxon>
        <taxon>Nocardioidaceae</taxon>
        <taxon>Nocardioides</taxon>
    </lineage>
</organism>
<evidence type="ECO:0000256" key="1">
    <source>
        <dbReference type="SAM" id="MobiDB-lite"/>
    </source>
</evidence>
<protein>
    <recommendedName>
        <fullName evidence="4">ATP-binding protein</fullName>
    </recommendedName>
</protein>
<dbReference type="PANTHER" id="PTHR35526:SF3">
    <property type="entry name" value="ANTI-SIGMA-F FACTOR RSBW"/>
    <property type="match status" value="1"/>
</dbReference>
<proteinExistence type="predicted"/>
<dbReference type="InterPro" id="IPR036890">
    <property type="entry name" value="HATPase_C_sf"/>
</dbReference>
<dbReference type="PANTHER" id="PTHR35526">
    <property type="entry name" value="ANTI-SIGMA-F FACTOR RSBW-RELATED"/>
    <property type="match status" value="1"/>
</dbReference>